<keyword evidence="4" id="KW-1185">Reference proteome</keyword>
<evidence type="ECO:0000256" key="1">
    <source>
        <dbReference type="SAM" id="MobiDB-lite"/>
    </source>
</evidence>
<dbReference type="Pfam" id="PF04296">
    <property type="entry name" value="YlxR"/>
    <property type="match status" value="1"/>
</dbReference>
<dbReference type="Gene3D" id="3.30.1230.10">
    <property type="entry name" value="YlxR-like"/>
    <property type="match status" value="1"/>
</dbReference>
<dbReference type="InterPro" id="IPR035931">
    <property type="entry name" value="YlxR-like_sf"/>
</dbReference>
<dbReference type="InterPro" id="IPR037465">
    <property type="entry name" value="YlxR"/>
</dbReference>
<dbReference type="PANTHER" id="PTHR34215:SF1">
    <property type="entry name" value="YLXR DOMAIN-CONTAINING PROTEIN"/>
    <property type="match status" value="1"/>
</dbReference>
<comment type="caution">
    <text evidence="3">The sequence shown here is derived from an EMBL/GenBank/DDBJ whole genome shotgun (WGS) entry which is preliminary data.</text>
</comment>
<gene>
    <name evidence="3" type="ORF">ACFO7U_09660</name>
</gene>
<evidence type="ECO:0000313" key="4">
    <source>
        <dbReference type="Proteomes" id="UP001595836"/>
    </source>
</evidence>
<dbReference type="InterPro" id="IPR007393">
    <property type="entry name" value="YlxR_dom"/>
</dbReference>
<dbReference type="SUPFAM" id="SSF64376">
    <property type="entry name" value="YlxR-like"/>
    <property type="match status" value="1"/>
</dbReference>
<accession>A0ABV9PQF6</accession>
<dbReference type="Proteomes" id="UP001595836">
    <property type="component" value="Unassembled WGS sequence"/>
</dbReference>
<evidence type="ECO:0000313" key="3">
    <source>
        <dbReference type="EMBL" id="MFC4755047.1"/>
    </source>
</evidence>
<evidence type="ECO:0000259" key="2">
    <source>
        <dbReference type="Pfam" id="PF04296"/>
    </source>
</evidence>
<name>A0ABV9PQF6_9ACTN</name>
<feature type="region of interest" description="Disordered" evidence="1">
    <location>
        <begin position="101"/>
        <end position="132"/>
    </location>
</feature>
<reference evidence="4" key="1">
    <citation type="journal article" date="2019" name="Int. J. Syst. Evol. Microbiol.">
        <title>The Global Catalogue of Microorganisms (GCM) 10K type strain sequencing project: providing services to taxonomists for standard genome sequencing and annotation.</title>
        <authorList>
            <consortium name="The Broad Institute Genomics Platform"/>
            <consortium name="The Broad Institute Genome Sequencing Center for Infectious Disease"/>
            <person name="Wu L."/>
            <person name="Ma J."/>
        </authorList>
    </citation>
    <scope>NUCLEOTIDE SEQUENCE [LARGE SCALE GENOMIC DNA]</scope>
    <source>
        <strain evidence="4">JCM 11882</strain>
    </source>
</reference>
<dbReference type="RefSeq" id="WP_344990914.1">
    <property type="nucleotide sequence ID" value="NZ_BAABCD010000015.1"/>
</dbReference>
<proteinExistence type="predicted"/>
<organism evidence="3 4">
    <name type="scientific">Dietzia aurantiaca</name>
    <dbReference type="NCBI Taxonomy" id="983873"/>
    <lineage>
        <taxon>Bacteria</taxon>
        <taxon>Bacillati</taxon>
        <taxon>Actinomycetota</taxon>
        <taxon>Actinomycetes</taxon>
        <taxon>Mycobacteriales</taxon>
        <taxon>Dietziaceae</taxon>
        <taxon>Dietzia</taxon>
    </lineage>
</organism>
<dbReference type="PANTHER" id="PTHR34215">
    <property type="entry name" value="BLL0784 PROTEIN"/>
    <property type="match status" value="1"/>
</dbReference>
<dbReference type="EMBL" id="JBHSHP010000022">
    <property type="protein sequence ID" value="MFC4755047.1"/>
    <property type="molecule type" value="Genomic_DNA"/>
</dbReference>
<feature type="domain" description="YlxR" evidence="2">
    <location>
        <begin position="19"/>
        <end position="83"/>
    </location>
</feature>
<sequence length="132" mass="14931">MRVRKDQRKGRAEVAGPIRTCVGCRGRDSDSRLLRIVHDPRSAALSPDPRRRASGRGAWVHRDERCIRTALDRRAFIRSLRVAGNVSQDAISGVLEAVRLEHDTTRRPNGPVGGAQEKERTRHDEHTVKLQR</sequence>
<protein>
    <submittedName>
        <fullName evidence="3">YlxR family protein</fullName>
    </submittedName>
</protein>
<feature type="compositionally biased region" description="Basic and acidic residues" evidence="1">
    <location>
        <begin position="116"/>
        <end position="132"/>
    </location>
</feature>